<reference evidence="3" key="1">
    <citation type="submission" date="2025-08" db="UniProtKB">
        <authorList>
            <consortium name="RefSeq"/>
        </authorList>
    </citation>
    <scope>IDENTIFICATION</scope>
    <source>
        <tissue evidence="3">Whole body</tissue>
    </source>
</reference>
<feature type="repeat" description="ARM" evidence="1">
    <location>
        <begin position="188"/>
        <end position="231"/>
    </location>
</feature>
<dbReference type="Proteomes" id="UP000694846">
    <property type="component" value="Unplaced"/>
</dbReference>
<dbReference type="AlphaFoldDB" id="A0A8B8G9M0"/>
<dbReference type="GeneID" id="112689804"/>
<accession>A0A8B8G9M0</accession>
<dbReference type="PROSITE" id="PS50176">
    <property type="entry name" value="ARM_REPEAT"/>
    <property type="match status" value="1"/>
</dbReference>
<dbReference type="OrthoDB" id="1683831at2759"/>
<proteinExistence type="predicted"/>
<evidence type="ECO:0000313" key="2">
    <source>
        <dbReference type="Proteomes" id="UP000694846"/>
    </source>
</evidence>
<dbReference type="SUPFAM" id="SSF48371">
    <property type="entry name" value="ARM repeat"/>
    <property type="match status" value="2"/>
</dbReference>
<evidence type="ECO:0000256" key="1">
    <source>
        <dbReference type="PROSITE-ProRule" id="PRU00259"/>
    </source>
</evidence>
<dbReference type="InterPro" id="IPR016024">
    <property type="entry name" value="ARM-type_fold"/>
</dbReference>
<organism evidence="2 3">
    <name type="scientific">Sipha flava</name>
    <name type="common">yellow sugarcane aphid</name>
    <dbReference type="NCBI Taxonomy" id="143950"/>
    <lineage>
        <taxon>Eukaryota</taxon>
        <taxon>Metazoa</taxon>
        <taxon>Ecdysozoa</taxon>
        <taxon>Arthropoda</taxon>
        <taxon>Hexapoda</taxon>
        <taxon>Insecta</taxon>
        <taxon>Pterygota</taxon>
        <taxon>Neoptera</taxon>
        <taxon>Paraneoptera</taxon>
        <taxon>Hemiptera</taxon>
        <taxon>Sternorrhyncha</taxon>
        <taxon>Aphidomorpha</taxon>
        <taxon>Aphidoidea</taxon>
        <taxon>Aphididae</taxon>
        <taxon>Sipha</taxon>
    </lineage>
</organism>
<sequence length="735" mass="82822">MADELVELAAQDVFVLLGVPVPDNIEIRNNLEELDTHDGDEDSKISLTEGELIRFKTATDPIVNDVTPLEEIDNSSTDSLTKSEKEENRWYNPAMNTGLERSDIESLKKLLGAIKHTNPATTVAALTKLKKEPITNEAYQNMFIAQNGFEVLINILECNNDKCMIESLNIIYKMSENYGIQCSLCNLDVVKPLVSILLFEKNVTVKSIAAAILQNISKLRKGRKLIRLNNGIRILVQSMKVPNNIFLTPVKKLSLVNRPIVKLLTKCAGTLNSLCKSLKSQEELWHCGFMQLIPLFLKTIHVNIQLCVMSLIAECCRSRSNTAGQKENMNYKFKLALKEFNILPQIIQLMVSSIDEIAEKAAETILFMFEDDTSIYDILLKNKGMRAIFEAIQKFQNVQCVMVILITVLWKSSMNTYCRAIIIEDSFVNHLLELLSYPYNDQVVGYTVATLTELWKSESLRPTLRQKALPKYLELLRLSQHDLILTFVCTALSKASSDPESMEIINQAHGFQMVLGLLPSLKIDQFDKYDDFNGSEMIIAATECLTMMIHNMPNMNHFKRMYKALCDLVNLLTHNHLDILAAACGLIEVIASFDDNLKFMIDAGVIENLTKLLPTTHNNLRANLCKALGKCCRVGIKGRKMCCKYILEQLMVYMETGDQTVKDNIPMALSGLSVDPLNCVKIEILGFIPFLRKCMKSSNSEMADAANKCMKNVRQACTGIGQYRDCKTLSTLEEI</sequence>
<protein>
    <submittedName>
        <fullName evidence="3">LOW QUALITY PROTEIN: armadillo repeat-containing protein gudu-like</fullName>
    </submittedName>
</protein>
<gene>
    <name evidence="3" type="primary">LOC112689804</name>
</gene>
<dbReference type="InterPro" id="IPR011989">
    <property type="entry name" value="ARM-like"/>
</dbReference>
<dbReference type="Gene3D" id="1.25.10.10">
    <property type="entry name" value="Leucine-rich Repeat Variant"/>
    <property type="match status" value="3"/>
</dbReference>
<dbReference type="InterPro" id="IPR000225">
    <property type="entry name" value="Armadillo"/>
</dbReference>
<dbReference type="SMART" id="SM00185">
    <property type="entry name" value="ARM"/>
    <property type="match status" value="6"/>
</dbReference>
<name>A0A8B8G9M0_9HEMI</name>
<evidence type="ECO:0000313" key="3">
    <source>
        <dbReference type="RefSeq" id="XP_025419450.1"/>
    </source>
</evidence>
<keyword evidence="2" id="KW-1185">Reference proteome</keyword>
<dbReference type="RefSeq" id="XP_025419450.1">
    <property type="nucleotide sequence ID" value="XM_025563665.1"/>
</dbReference>
<dbReference type="PANTHER" id="PTHR46241:SF1">
    <property type="entry name" value="OUTER DYNEIN ARM-DOCKING COMPLEX SUBUNIT 2"/>
    <property type="match status" value="1"/>
</dbReference>
<dbReference type="PANTHER" id="PTHR46241">
    <property type="entry name" value="ARMADILLO REPEAT-CONTAINING PROTEIN 4 ARMC4"/>
    <property type="match status" value="1"/>
</dbReference>